<comment type="subcellular location">
    <subcellularLocation>
        <location evidence="1">Endomembrane system</location>
        <topology evidence="1">Multi-pass membrane protein</topology>
    </subcellularLocation>
</comment>
<proteinExistence type="predicted"/>
<reference evidence="7 11" key="3">
    <citation type="submission" date="2019-11" db="EMBL/GenBank/DDBJ databases">
        <title>Green- and brown-colored morphotypes of Chlorobia in the stratified aquatic ecosystems of Kandalaksha Gulf (White Sea): A model for study of the accessory genome evolution.</title>
        <authorList>
            <person name="Grouzdev D.S."/>
        </authorList>
    </citation>
    <scope>NUCLEOTIDE SEQUENCE [LARGE SCALE GENOMIC DNA]</scope>
    <source>
        <strain evidence="7 11">ZM</strain>
    </source>
</reference>
<reference evidence="6 10" key="2">
    <citation type="submission" date="2019-07" db="EMBL/GenBank/DDBJ databases">
        <title>Draft genome Sequence of Chlorobium phaeovibrioides sp. strain PhvTcv-s14, from the Phylum Chlorobi.</title>
        <authorList>
            <person name="Babenko V."/>
            <person name="Boldyreva D."/>
            <person name="Kanygina A."/>
            <person name="Selezneva O."/>
            <person name="Akopiyan T."/>
            <person name="Lunina O."/>
        </authorList>
    </citation>
    <scope>NUCLEOTIDE SEQUENCE [LARGE SCALE GENOMIC DNA]</scope>
    <source>
        <strain evidence="6 10">GrTcv12</strain>
    </source>
</reference>
<organism evidence="8 9">
    <name type="scientific">Chlorobium phaeovibrioides</name>
    <dbReference type="NCBI Taxonomy" id="1094"/>
    <lineage>
        <taxon>Bacteria</taxon>
        <taxon>Pseudomonadati</taxon>
        <taxon>Chlorobiota</taxon>
        <taxon>Chlorobiia</taxon>
        <taxon>Chlorobiales</taxon>
        <taxon>Chlorobiaceae</taxon>
        <taxon>Chlorobium/Pelodictyon group</taxon>
        <taxon>Chlorobium</taxon>
    </lineage>
</organism>
<dbReference type="InterPro" id="IPR010652">
    <property type="entry name" value="DUF1232"/>
</dbReference>
<dbReference type="Proteomes" id="UP000489351">
    <property type="component" value="Unassembled WGS sequence"/>
</dbReference>
<comment type="caution">
    <text evidence="8">The sequence shown here is derived from an EMBL/GenBank/DDBJ whole genome shotgun (WGS) entry which is preliminary data.</text>
</comment>
<dbReference type="EMBL" id="RXYK01000006">
    <property type="protein sequence ID" value="RTY38116.1"/>
    <property type="molecule type" value="Genomic_DNA"/>
</dbReference>
<evidence type="ECO:0000256" key="3">
    <source>
        <dbReference type="ARBA" id="ARBA00022989"/>
    </source>
</evidence>
<sequence length="144" mass="15870">MKAEIEAGKGRAERVLKTPGRLQKLIASAISRSSALTSASRVPELTRKIQPLVRMVKSYASKEYREVPWQTIVMSVTALLYFVSPLDAIADFIPFLGFADDLALITAVLASINGDIDSFTRWEQEKADAAETADYSELHPPEAE</sequence>
<evidence type="ECO:0000313" key="9">
    <source>
        <dbReference type="Proteomes" id="UP000279908"/>
    </source>
</evidence>
<feature type="domain" description="DUF1232" evidence="5">
    <location>
        <begin position="72"/>
        <end position="106"/>
    </location>
</feature>
<evidence type="ECO:0000256" key="1">
    <source>
        <dbReference type="ARBA" id="ARBA00004127"/>
    </source>
</evidence>
<dbReference type="Proteomes" id="UP000327458">
    <property type="component" value="Unassembled WGS sequence"/>
</dbReference>
<evidence type="ECO:0000313" key="8">
    <source>
        <dbReference type="EMBL" id="RTY38116.1"/>
    </source>
</evidence>
<reference evidence="8 9" key="1">
    <citation type="submission" date="2018-12" db="EMBL/GenBank/DDBJ databases">
        <authorList>
            <person name="Lunina O.N."/>
            <person name="Grouzdev D.S."/>
            <person name="Gorlenko V.M."/>
            <person name="Savvichev A.S."/>
        </authorList>
    </citation>
    <scope>NUCLEOTIDE SEQUENCE [LARGE SCALE GENOMIC DNA]</scope>
    <source>
        <strain evidence="8 9">BrKhr-17</strain>
    </source>
</reference>
<evidence type="ECO:0000313" key="7">
    <source>
        <dbReference type="EMBL" id="MWV54479.1"/>
    </source>
</evidence>
<accession>A0A3S0L1Q1</accession>
<keyword evidence="11" id="KW-1185">Reference proteome</keyword>
<name>A0A3S0L1Q1_CHLPH</name>
<dbReference type="AlphaFoldDB" id="A0A3S0L1Q1"/>
<dbReference type="RefSeq" id="WP_126384320.1">
    <property type="nucleotide sequence ID" value="NZ_CP041698.1"/>
</dbReference>
<protein>
    <submittedName>
        <fullName evidence="8">DUF1232 domain-containing protein</fullName>
    </submittedName>
</protein>
<dbReference type="EMBL" id="VMRG01000001">
    <property type="protein sequence ID" value="KAA6233295.1"/>
    <property type="molecule type" value="Genomic_DNA"/>
</dbReference>
<keyword evidence="4" id="KW-0472">Membrane</keyword>
<dbReference type="GO" id="GO:0012505">
    <property type="term" value="C:endomembrane system"/>
    <property type="evidence" value="ECO:0007669"/>
    <property type="project" value="UniProtKB-SubCell"/>
</dbReference>
<dbReference type="Proteomes" id="UP000279908">
    <property type="component" value="Unassembled WGS sequence"/>
</dbReference>
<evidence type="ECO:0000313" key="11">
    <source>
        <dbReference type="Proteomes" id="UP000489351"/>
    </source>
</evidence>
<evidence type="ECO:0000313" key="6">
    <source>
        <dbReference type="EMBL" id="KAA6233295.1"/>
    </source>
</evidence>
<dbReference type="Pfam" id="PF06803">
    <property type="entry name" value="DUF1232"/>
    <property type="match status" value="1"/>
</dbReference>
<keyword evidence="2" id="KW-0812">Transmembrane</keyword>
<evidence type="ECO:0000259" key="5">
    <source>
        <dbReference type="Pfam" id="PF06803"/>
    </source>
</evidence>
<evidence type="ECO:0000256" key="2">
    <source>
        <dbReference type="ARBA" id="ARBA00022692"/>
    </source>
</evidence>
<gene>
    <name evidence="8" type="ORF">EKD02_05300</name>
    <name evidence="6" type="ORF">FP507_09870</name>
    <name evidence="7" type="ORF">GJ685_05300</name>
</gene>
<keyword evidence="3" id="KW-1133">Transmembrane helix</keyword>
<evidence type="ECO:0000313" key="10">
    <source>
        <dbReference type="Proteomes" id="UP000327458"/>
    </source>
</evidence>
<evidence type="ECO:0000256" key="4">
    <source>
        <dbReference type="ARBA" id="ARBA00023136"/>
    </source>
</evidence>
<dbReference type="EMBL" id="WUBZ01000013">
    <property type="protein sequence ID" value="MWV54479.1"/>
    <property type="molecule type" value="Genomic_DNA"/>
</dbReference>